<evidence type="ECO:0000313" key="3">
    <source>
        <dbReference type="EMBL" id="URE05689.1"/>
    </source>
</evidence>
<sequence length="2097" mass="235743">MANAVPILSENPGTSKRKRSHVYPSEPQEQDGGGGVGEPSTELKKKKITDQRGAWANLDLILSLQVKDTPIQRKIEIVFDYVSLIGDGDDQGAEVVGIPRLVSFLIDWIQLHLISFESSKRNAEFCDSCLDYRCWAVLRFCLQKSSVGVSLNLLRAVTRVLHHALLRFDGDSSLLKVESDELFKHVFECLSLLLLSNSRVFYKAGVELWVSCAAEAVNLVLKVFMNDELGSSSAGILTSLSSLLLEDFAGFLRFHPNPRNVFHAFVDRLLEPLLELLVLLQLRVNERKCQKAHNLLRIVKEVLSNGVFHPVHINGLLCLKSSNAEDGRRLKGINESYHRHFFRRLEKMIAEKKAVSLGGFGYLLCLFINEVRSKKTASLASKVNNASGRRTEIPEKAEETSKPFFGVFTQFLEPLVLECKRCAELDLSLDKEILEIRLVESHCMLKSVNETLTSFIDEKIYMPTEETSEESYFNFLKHIYDIIVYISGKIYLFWLSVLHVDNVRIKRILPLLAKEIFVAVGYFLDIEYKAVGNDLVELWLMIFAYLSVQMPLADTKPCSLLVSGILKLSCQVINIYGELRQVHGFNVFKISFNEPLRNEVNSPIFALCRAVRLFAVTSDAESTGKSVFVASSPLSAEICLKSMATLLMSDTFRLAVSNSIKSIPERQANGCILQLNTDITNSLEWIKHGSVRDGIFLGDTSTLNSCMLHLGMQAELLGKVLSEVYMIVLDSLMITSTNSVLVGNSVDNLMKSIRPSFSRLVQNPLDGVSSSIHYISGQKLCNHELPEHQNESQSIPISISWFFVFVFRMYTSCRSLYRQSISLMPPNSAKKASEAIGNLFYVCSGMEWRNNWKSLDDGYFSWIVRPSISLLDVIQSLSEVFLSNSSPVYAPLVYVFHAMAIQRLNDLDRMLKAYEFLQEDSQLNQVPLENLDMQKLSKQLNRLIATSRKEAVKLTKFLSGYLPLLASEGKCICSQSFKTGEVKTLPPGKGTLDENSLPSQIWRFLCQNINIWCSHASNKYLKMFLSHLLLYSLPCGGAVREPCIGETLCNKVDMHQIALELIRDSALYEQAVLSKHLTSKLCHVLKKSFTFLINHDSTSGKDMYSLSEWSEILTTLIQGPVVDMGGGHALPTSLSASNLVHSDISSTIPSGRQSGPSFHMQLKVCEDLLYLFCKMPGVHVTATSFVDYATYILNLERLVISNLLTSCESLVNGDNLFELLRLFISCRRAMKHLVVASVENAEIPEASYLLTVFNRSTILWLLKTADELVGLPYAFFGEKYFSQMKTMIFSLVDHTAYIFLTVGKQLMSTALQSIINNEKFHMKLPLHDDTTRKDAHNVIDQHFVTSEAVEAWKYLELLAEILADQIRDSTVILKDMGHALKEEIDHNILSLNKLSCVISCLQGFLWGLASTSDSMGIDHVTDKQQSQSLSFNHSCLSRLSNYIVLFENFVYSCISIFIVDDGQGSETHPTHNLLYNNSLYGNVLMESASGCSHHHEPFSVGNHPMLQKQGARSNCLACYRIDIKDLSDDEHTKNSSVKKERSSASHKKWVINAFRAVQNIDLSNLQNLTVSFLQNLLAGESPYLAFMVRQLFLASAAILKLKCTLLFSNSLKPHGDFYYLSSKSMGVLVQTSHIILHGIAEMVGRPNPFTFVWVDGPLKYLEVVGNYISLSDPNSTKDVYAQLLDIHLRVIGKCISLQGKSATLSSHKTGSNTKMLQSETHVSVHKKQSLVGEYSINEFKTQLRLSFRKFIGRPVKLHLRTAIQAIERALIGTPQGCHMVYEVRTGDFDGGTVSPNVAGGIDCLDLVLEYVSEQKQVIKENISSLLGCLFNIILHLQQPKIFYIEKLPYNQTEINPDSGSVVLMCVEVLTTIAGKHSFQMETCHASQCLHIPMALFRDFSHLKDSHDCSLSTSIPEAGPFHDVHDCKVDRQFSIDLYTSCCKLLYTTLKHRTREVEQCVAVLQDSVITLLNCLETFGTNSHGRKGYFTWDVQEAVKCASFLRRIYEEIRQQKDALGRHSIYFLSSYINVYSGFGPFQTGIKREIDEALRPGIYSLIDICTASDIQQLHTVLDESSCRSTLSTLLHDYQLNFQYEGKV</sequence>
<dbReference type="InterPro" id="IPR052609">
    <property type="entry name" value="Ribosome_Biogenesis_Reg"/>
</dbReference>
<feature type="domain" description="Nucleolar 27S pre-rRNA processing Urb2/Npa2 C-terminal" evidence="2">
    <location>
        <begin position="1864"/>
        <end position="2096"/>
    </location>
</feature>
<feature type="region of interest" description="Disordered" evidence="1">
    <location>
        <begin position="1"/>
        <end position="42"/>
    </location>
</feature>
<dbReference type="EMBL" id="CP097507">
    <property type="protein sequence ID" value="URE05689.1"/>
    <property type="molecule type" value="Genomic_DNA"/>
</dbReference>
<dbReference type="GO" id="GO:0042254">
    <property type="term" value="P:ribosome biogenesis"/>
    <property type="evidence" value="ECO:0007669"/>
    <property type="project" value="TreeGrafter"/>
</dbReference>
<protein>
    <submittedName>
        <fullName evidence="3">Urb2/Npa2 family</fullName>
    </submittedName>
</protein>
<proteinExistence type="predicted"/>
<keyword evidence="4" id="KW-1185">Reference proteome</keyword>
<dbReference type="Pfam" id="PF10441">
    <property type="entry name" value="Urb2"/>
    <property type="match status" value="1"/>
</dbReference>
<gene>
    <name evidence="3" type="ORF">MUK42_20344</name>
</gene>
<dbReference type="OrthoDB" id="160374at2759"/>
<evidence type="ECO:0000256" key="1">
    <source>
        <dbReference type="SAM" id="MobiDB-lite"/>
    </source>
</evidence>
<name>A0A9E7K5X2_9LILI</name>
<dbReference type="PANTHER" id="PTHR15682:SF2">
    <property type="entry name" value="UNHEALTHY RIBOSOME BIOGENESIS PROTEIN 2 HOMOLOG"/>
    <property type="match status" value="1"/>
</dbReference>
<organism evidence="3 4">
    <name type="scientific">Musa troglodytarum</name>
    <name type="common">fe'i banana</name>
    <dbReference type="NCBI Taxonomy" id="320322"/>
    <lineage>
        <taxon>Eukaryota</taxon>
        <taxon>Viridiplantae</taxon>
        <taxon>Streptophyta</taxon>
        <taxon>Embryophyta</taxon>
        <taxon>Tracheophyta</taxon>
        <taxon>Spermatophyta</taxon>
        <taxon>Magnoliopsida</taxon>
        <taxon>Liliopsida</taxon>
        <taxon>Zingiberales</taxon>
        <taxon>Musaceae</taxon>
        <taxon>Musa</taxon>
    </lineage>
</organism>
<dbReference type="Proteomes" id="UP001055439">
    <property type="component" value="Chromosome 5"/>
</dbReference>
<dbReference type="GO" id="GO:0005730">
    <property type="term" value="C:nucleolus"/>
    <property type="evidence" value="ECO:0007669"/>
    <property type="project" value="TreeGrafter"/>
</dbReference>
<reference evidence="3" key="1">
    <citation type="submission" date="2022-05" db="EMBL/GenBank/DDBJ databases">
        <title>The Musa troglodytarum L. genome provides insights into the mechanism of non-climacteric behaviour and enrichment of carotenoids.</title>
        <authorList>
            <person name="Wang J."/>
        </authorList>
    </citation>
    <scope>NUCLEOTIDE SEQUENCE</scope>
    <source>
        <tissue evidence="3">Leaf</tissue>
    </source>
</reference>
<evidence type="ECO:0000259" key="2">
    <source>
        <dbReference type="Pfam" id="PF10441"/>
    </source>
</evidence>
<evidence type="ECO:0000313" key="4">
    <source>
        <dbReference type="Proteomes" id="UP001055439"/>
    </source>
</evidence>
<accession>A0A9E7K5X2</accession>
<dbReference type="InterPro" id="IPR018849">
    <property type="entry name" value="Urb2/Npa2_C"/>
</dbReference>
<dbReference type="PANTHER" id="PTHR15682">
    <property type="entry name" value="UNHEALTHY RIBOSOME BIOGENESIS PROTEIN 2 HOMOLOG"/>
    <property type="match status" value="1"/>
</dbReference>